<dbReference type="PROSITE" id="PS50949">
    <property type="entry name" value="HTH_GNTR"/>
    <property type="match status" value="1"/>
</dbReference>
<dbReference type="AlphaFoldDB" id="A0A1G9YUI3"/>
<evidence type="ECO:0000256" key="1">
    <source>
        <dbReference type="ARBA" id="ARBA00023015"/>
    </source>
</evidence>
<dbReference type="InterPro" id="IPR000524">
    <property type="entry name" value="Tscrpt_reg_HTH_GntR"/>
</dbReference>
<evidence type="ECO:0000259" key="4">
    <source>
        <dbReference type="PROSITE" id="PS50949"/>
    </source>
</evidence>
<dbReference type="OrthoDB" id="9799482at2"/>
<keyword evidence="3" id="KW-0804">Transcription</keyword>
<dbReference type="Pfam" id="PF07729">
    <property type="entry name" value="FCD"/>
    <property type="match status" value="1"/>
</dbReference>
<dbReference type="GO" id="GO:0003700">
    <property type="term" value="F:DNA-binding transcription factor activity"/>
    <property type="evidence" value="ECO:0007669"/>
    <property type="project" value="InterPro"/>
</dbReference>
<organism evidence="5 6">
    <name type="scientific">Megasphaera paucivorans</name>
    <dbReference type="NCBI Taxonomy" id="349095"/>
    <lineage>
        <taxon>Bacteria</taxon>
        <taxon>Bacillati</taxon>
        <taxon>Bacillota</taxon>
        <taxon>Negativicutes</taxon>
        <taxon>Veillonellales</taxon>
        <taxon>Veillonellaceae</taxon>
        <taxon>Megasphaera</taxon>
    </lineage>
</organism>
<name>A0A1G9YUI3_9FIRM</name>
<dbReference type="EMBL" id="FNHQ01000025">
    <property type="protein sequence ID" value="SDN12026.1"/>
    <property type="molecule type" value="Genomic_DNA"/>
</dbReference>
<dbReference type="SMART" id="SM00895">
    <property type="entry name" value="FCD"/>
    <property type="match status" value="1"/>
</dbReference>
<dbReference type="PANTHER" id="PTHR43537:SF5">
    <property type="entry name" value="UXU OPERON TRANSCRIPTIONAL REGULATOR"/>
    <property type="match status" value="1"/>
</dbReference>
<sequence length="224" mass="26145">MKNHKKLSENVIENILAMITVDKRFAIGDQLPNELELARELNVSRTTLREAIRVLIAYGVLEVRRGCGTFVTSDAADLRRNLEPLTGIKGNSTDLFEMRLIIEPEAAYWAALRGTDAEIKRIEELQNIIEENQKKHHIHFKDEYLFHQTIAQASHNEYMKEIIPILYQGVLKGFNLLFKDRNVIPKNNQYHRLIIEFLKLRNAEGARNAMKLHMLHTIEWYNQK</sequence>
<evidence type="ECO:0000313" key="5">
    <source>
        <dbReference type="EMBL" id="SDN12026.1"/>
    </source>
</evidence>
<evidence type="ECO:0000256" key="2">
    <source>
        <dbReference type="ARBA" id="ARBA00023125"/>
    </source>
</evidence>
<reference evidence="5 6" key="1">
    <citation type="submission" date="2016-10" db="EMBL/GenBank/DDBJ databases">
        <authorList>
            <person name="de Groot N.N."/>
        </authorList>
    </citation>
    <scope>NUCLEOTIDE SEQUENCE [LARGE SCALE GENOMIC DNA]</scope>
    <source>
        <strain evidence="5 6">DSM 16981</strain>
    </source>
</reference>
<dbReference type="InterPro" id="IPR036390">
    <property type="entry name" value="WH_DNA-bd_sf"/>
</dbReference>
<dbReference type="InterPro" id="IPR008920">
    <property type="entry name" value="TF_FadR/GntR_C"/>
</dbReference>
<dbReference type="PRINTS" id="PR00035">
    <property type="entry name" value="HTHGNTR"/>
</dbReference>
<dbReference type="CDD" id="cd07377">
    <property type="entry name" value="WHTH_GntR"/>
    <property type="match status" value="1"/>
</dbReference>
<proteinExistence type="predicted"/>
<dbReference type="InterPro" id="IPR011711">
    <property type="entry name" value="GntR_C"/>
</dbReference>
<dbReference type="GO" id="GO:0003677">
    <property type="term" value="F:DNA binding"/>
    <property type="evidence" value="ECO:0007669"/>
    <property type="project" value="UniProtKB-KW"/>
</dbReference>
<dbReference type="RefSeq" id="WP_091651685.1">
    <property type="nucleotide sequence ID" value="NZ_FNHQ01000025.1"/>
</dbReference>
<dbReference type="Gene3D" id="1.20.120.530">
    <property type="entry name" value="GntR ligand-binding domain-like"/>
    <property type="match status" value="1"/>
</dbReference>
<evidence type="ECO:0000313" key="6">
    <source>
        <dbReference type="Proteomes" id="UP000199309"/>
    </source>
</evidence>
<dbReference type="Proteomes" id="UP000199309">
    <property type="component" value="Unassembled WGS sequence"/>
</dbReference>
<dbReference type="Pfam" id="PF00392">
    <property type="entry name" value="GntR"/>
    <property type="match status" value="1"/>
</dbReference>
<accession>A0A1G9YUI3</accession>
<gene>
    <name evidence="5" type="ORF">SAMN05660299_02140</name>
</gene>
<keyword evidence="6" id="KW-1185">Reference proteome</keyword>
<protein>
    <submittedName>
        <fullName evidence="5">Transcriptional regulator, GntR family</fullName>
    </submittedName>
</protein>
<keyword evidence="2" id="KW-0238">DNA-binding</keyword>
<evidence type="ECO:0000256" key="3">
    <source>
        <dbReference type="ARBA" id="ARBA00023163"/>
    </source>
</evidence>
<dbReference type="SUPFAM" id="SSF46785">
    <property type="entry name" value="Winged helix' DNA-binding domain"/>
    <property type="match status" value="1"/>
</dbReference>
<feature type="domain" description="HTH gntR-type" evidence="4">
    <location>
        <begin position="5"/>
        <end position="74"/>
    </location>
</feature>
<dbReference type="InterPro" id="IPR036388">
    <property type="entry name" value="WH-like_DNA-bd_sf"/>
</dbReference>
<dbReference type="SMART" id="SM00345">
    <property type="entry name" value="HTH_GNTR"/>
    <property type="match status" value="1"/>
</dbReference>
<keyword evidence="1" id="KW-0805">Transcription regulation</keyword>
<dbReference type="SUPFAM" id="SSF48008">
    <property type="entry name" value="GntR ligand-binding domain-like"/>
    <property type="match status" value="1"/>
</dbReference>
<dbReference type="PANTHER" id="PTHR43537">
    <property type="entry name" value="TRANSCRIPTIONAL REGULATOR, GNTR FAMILY"/>
    <property type="match status" value="1"/>
</dbReference>
<dbReference type="Gene3D" id="1.10.10.10">
    <property type="entry name" value="Winged helix-like DNA-binding domain superfamily/Winged helix DNA-binding domain"/>
    <property type="match status" value="1"/>
</dbReference>
<dbReference type="STRING" id="349095.SAMN05660299_02140"/>